<comment type="domain">
    <text evidence="7">The PPIase activity resides only in the second parvulin domain. The N-terminal region and the C-terminal tail are necessary and sufficient for the chaperone activity of SurA. The PPIase activity is dispensable for SurA to function as a chaperone. The N-terminal region and the C-terminal tail are also required for porin recognition.</text>
</comment>
<dbReference type="Pfam" id="PF09312">
    <property type="entry name" value="SurA_N"/>
    <property type="match status" value="1"/>
</dbReference>
<dbReference type="GO" id="GO:0051082">
    <property type="term" value="F:unfolded protein binding"/>
    <property type="evidence" value="ECO:0007669"/>
    <property type="project" value="UniProtKB-UniRule"/>
</dbReference>
<sequence precursor="true">MKYTKKIQPTWLQVLLKALMFGTAIVLSQIATAADTATKPVENHQDLVQASKQDLNQDQAQAQAQTIDGVVAIVNDSTILNSELDQAVAQAVTQLQRQNQPIPKANELYAQVLEQMINRQVQLDFIKRQGLTVDEDRLTGVLTGIAKQNGSSSLADFQQRLDKQQPGGYQALRQKVVEDLSIQLLQQQQVARLVRISEKDVDKFLQSPEGEKLKQSQYRPFHIRVPYGNKDGENVSERQKQEALQVANRLINALQNETSNTTASLENLMQKAQQGYKLQLQGADVGYRSANELPTNIANDIINLKVGEVSKPLFTEQGIDVIKLIDKTDNIKHIIDQYQTRHILISPSENLSEAMAKQQIEALYQQLQQGADFATLASTYSSDTGSAGNSGSLGWVSEGDMVAPFEAMMKQTAAGDFSTPFQSQFGWHILKVDAKRKQDVSKTYLRNMAKEALYQLFAPQTLEEWMQELKAQSYIKIIND</sequence>
<feature type="signal peptide" evidence="7">
    <location>
        <begin position="1"/>
        <end position="33"/>
    </location>
</feature>
<keyword evidence="6 7" id="KW-0413">Isomerase</keyword>
<comment type="function">
    <text evidence="7">Chaperone involved in the correct folding and assembly of outer membrane proteins. Recognizes specific patterns of aromatic residues and the orientation of their side chains, which are found more frequently in integral outer membrane proteins. May act in both early periplasmic and late outer membrane-associated steps of protein maturation.</text>
</comment>
<dbReference type="eggNOG" id="COG0760">
    <property type="taxonomic scope" value="Bacteria"/>
</dbReference>
<dbReference type="EC" id="5.2.1.8" evidence="7"/>
<keyword evidence="5 7" id="KW-0143">Chaperone</keyword>
<dbReference type="Gene3D" id="1.10.4030.10">
    <property type="entry name" value="Porin chaperone SurA, peptide-binding domain"/>
    <property type="match status" value="1"/>
</dbReference>
<dbReference type="GO" id="GO:0042277">
    <property type="term" value="F:peptide binding"/>
    <property type="evidence" value="ECO:0007669"/>
    <property type="project" value="InterPro"/>
</dbReference>
<dbReference type="InterPro" id="IPR015391">
    <property type="entry name" value="SurA_N"/>
</dbReference>
<proteinExistence type="inferred from homology"/>
<dbReference type="InterPro" id="IPR023034">
    <property type="entry name" value="PPIase_SurA"/>
</dbReference>
<reference evidence="10 11" key="1">
    <citation type="journal article" date="2013" name="Genome Announc.">
        <title>Genome Sequence of Moraxella macacae 0408225, a Novel Bacterial Species Isolated from a Cynomolgus Macaque with Epistaxis.</title>
        <authorList>
            <person name="Ladner J.T."/>
            <person name="Whitehouse C.A."/>
            <person name="Koroleva G.I."/>
            <person name="Palacios G.F."/>
        </authorList>
    </citation>
    <scope>NUCLEOTIDE SEQUENCE [LARGE SCALE GENOMIC DNA]</scope>
    <source>
        <strain evidence="10 11">0408225</strain>
    </source>
</reference>
<feature type="coiled-coil region" evidence="8">
    <location>
        <begin position="237"/>
        <end position="271"/>
    </location>
</feature>
<evidence type="ECO:0000259" key="9">
    <source>
        <dbReference type="PROSITE" id="PS50198"/>
    </source>
</evidence>
<gene>
    <name evidence="7" type="primary">surA</name>
    <name evidence="10" type="ORF">MOMA_07996</name>
</gene>
<dbReference type="PANTHER" id="PTHR47637:SF1">
    <property type="entry name" value="CHAPERONE SURA"/>
    <property type="match status" value="1"/>
</dbReference>
<keyword evidence="4 7" id="KW-0697">Rotamase</keyword>
<dbReference type="STRING" id="1230338.MOMA_07996"/>
<evidence type="ECO:0000256" key="6">
    <source>
        <dbReference type="ARBA" id="ARBA00023235"/>
    </source>
</evidence>
<keyword evidence="11" id="KW-1185">Reference proteome</keyword>
<dbReference type="PROSITE" id="PS50198">
    <property type="entry name" value="PPIC_PPIASE_2"/>
    <property type="match status" value="2"/>
</dbReference>
<dbReference type="SUPFAM" id="SSF109998">
    <property type="entry name" value="Triger factor/SurA peptide-binding domain-like"/>
    <property type="match status" value="1"/>
</dbReference>
<dbReference type="PATRIC" id="fig|1230338.3.peg.1709"/>
<dbReference type="GO" id="GO:0050821">
    <property type="term" value="P:protein stabilization"/>
    <property type="evidence" value="ECO:0007669"/>
    <property type="project" value="InterPro"/>
</dbReference>
<evidence type="ECO:0000256" key="5">
    <source>
        <dbReference type="ARBA" id="ARBA00023186"/>
    </source>
</evidence>
<feature type="domain" description="PpiC" evidence="9">
    <location>
        <begin position="335"/>
        <end position="434"/>
    </location>
</feature>
<dbReference type="RefSeq" id="WP_009502045.1">
    <property type="nucleotide sequence ID" value="NZ_ANIN01000002.1"/>
</dbReference>
<dbReference type="Pfam" id="PF13616">
    <property type="entry name" value="Rotamase_3"/>
    <property type="match status" value="1"/>
</dbReference>
<keyword evidence="3 7" id="KW-0574">Periplasm</keyword>
<comment type="catalytic activity">
    <reaction evidence="7">
        <text>[protein]-peptidylproline (omega=180) = [protein]-peptidylproline (omega=0)</text>
        <dbReference type="Rhea" id="RHEA:16237"/>
        <dbReference type="Rhea" id="RHEA-COMP:10747"/>
        <dbReference type="Rhea" id="RHEA-COMP:10748"/>
        <dbReference type="ChEBI" id="CHEBI:83833"/>
        <dbReference type="ChEBI" id="CHEBI:83834"/>
        <dbReference type="EC" id="5.2.1.8"/>
    </reaction>
</comment>
<dbReference type="EMBL" id="ANIN01000002">
    <property type="protein sequence ID" value="ELA08487.1"/>
    <property type="molecule type" value="Genomic_DNA"/>
</dbReference>
<evidence type="ECO:0000313" key="10">
    <source>
        <dbReference type="EMBL" id="ELA08487.1"/>
    </source>
</evidence>
<dbReference type="InterPro" id="IPR046357">
    <property type="entry name" value="PPIase_dom_sf"/>
</dbReference>
<protein>
    <recommendedName>
        <fullName evidence="7">Chaperone SurA</fullName>
    </recommendedName>
    <alternativeName>
        <fullName evidence="7">Peptidyl-prolyl cis-trans isomerase SurA</fullName>
        <shortName evidence="7">PPIase SurA</shortName>
        <ecNumber evidence="7">5.2.1.8</ecNumber>
    </alternativeName>
    <alternativeName>
        <fullName evidence="7">Rotamase SurA</fullName>
    </alternativeName>
</protein>
<accession>L2F629</accession>
<dbReference type="GO" id="GO:0006457">
    <property type="term" value="P:protein folding"/>
    <property type="evidence" value="ECO:0007669"/>
    <property type="project" value="UniProtKB-UniRule"/>
</dbReference>
<dbReference type="PANTHER" id="PTHR47637">
    <property type="entry name" value="CHAPERONE SURA"/>
    <property type="match status" value="1"/>
</dbReference>
<evidence type="ECO:0000256" key="2">
    <source>
        <dbReference type="ARBA" id="ARBA00022737"/>
    </source>
</evidence>
<keyword evidence="8" id="KW-0175">Coiled coil</keyword>
<dbReference type="HAMAP" id="MF_01183">
    <property type="entry name" value="Chaperone_SurA"/>
    <property type="match status" value="1"/>
</dbReference>
<evidence type="ECO:0000313" key="11">
    <source>
        <dbReference type="Proteomes" id="UP000023795"/>
    </source>
</evidence>
<evidence type="ECO:0000256" key="7">
    <source>
        <dbReference type="HAMAP-Rule" id="MF_01183"/>
    </source>
</evidence>
<dbReference type="InterPro" id="IPR027304">
    <property type="entry name" value="Trigger_fact/SurA_dom_sf"/>
</dbReference>
<comment type="caution">
    <text evidence="10">The sequence shown here is derived from an EMBL/GenBank/DDBJ whole genome shotgun (WGS) entry which is preliminary data.</text>
</comment>
<dbReference type="InterPro" id="IPR050280">
    <property type="entry name" value="OMP_Chaperone_SurA"/>
</dbReference>
<dbReference type="InterPro" id="IPR000297">
    <property type="entry name" value="PPIase_PpiC"/>
</dbReference>
<organism evidence="10 11">
    <name type="scientific">Moraxella macacae 0408225</name>
    <dbReference type="NCBI Taxonomy" id="1230338"/>
    <lineage>
        <taxon>Bacteria</taxon>
        <taxon>Pseudomonadati</taxon>
        <taxon>Pseudomonadota</taxon>
        <taxon>Gammaproteobacteria</taxon>
        <taxon>Moraxellales</taxon>
        <taxon>Moraxellaceae</taxon>
        <taxon>Moraxella</taxon>
    </lineage>
</organism>
<dbReference type="GO" id="GO:0030288">
    <property type="term" value="C:outer membrane-bounded periplasmic space"/>
    <property type="evidence" value="ECO:0007669"/>
    <property type="project" value="InterPro"/>
</dbReference>
<name>L2F629_9GAMM</name>
<dbReference type="GO" id="GO:0043165">
    <property type="term" value="P:Gram-negative-bacterium-type cell outer membrane assembly"/>
    <property type="evidence" value="ECO:0007669"/>
    <property type="project" value="InterPro"/>
</dbReference>
<keyword evidence="1 7" id="KW-0732">Signal</keyword>
<feature type="domain" description="PpiC" evidence="9">
    <location>
        <begin position="215"/>
        <end position="326"/>
    </location>
</feature>
<dbReference type="AlphaFoldDB" id="L2F629"/>
<evidence type="ECO:0000256" key="8">
    <source>
        <dbReference type="SAM" id="Coils"/>
    </source>
</evidence>
<comment type="subcellular location">
    <subcellularLocation>
        <location evidence="7">Periplasm</location>
    </subcellularLocation>
    <text evidence="7">Is capable of associating with the outer membrane.</text>
</comment>
<evidence type="ECO:0000256" key="1">
    <source>
        <dbReference type="ARBA" id="ARBA00022729"/>
    </source>
</evidence>
<evidence type="ECO:0000256" key="4">
    <source>
        <dbReference type="ARBA" id="ARBA00023110"/>
    </source>
</evidence>
<dbReference type="Pfam" id="PF00639">
    <property type="entry name" value="Rotamase"/>
    <property type="match status" value="1"/>
</dbReference>
<dbReference type="GO" id="GO:0003755">
    <property type="term" value="F:peptidyl-prolyl cis-trans isomerase activity"/>
    <property type="evidence" value="ECO:0007669"/>
    <property type="project" value="UniProtKB-UniRule"/>
</dbReference>
<keyword evidence="2 7" id="KW-0677">Repeat</keyword>
<dbReference type="SUPFAM" id="SSF54534">
    <property type="entry name" value="FKBP-like"/>
    <property type="match status" value="2"/>
</dbReference>
<feature type="chain" id="PRO_5009016720" description="Chaperone SurA" evidence="7">
    <location>
        <begin position="34"/>
        <end position="480"/>
    </location>
</feature>
<dbReference type="Gene3D" id="3.10.50.40">
    <property type="match status" value="2"/>
</dbReference>
<evidence type="ECO:0000256" key="3">
    <source>
        <dbReference type="ARBA" id="ARBA00022764"/>
    </source>
</evidence>
<dbReference type="Proteomes" id="UP000023795">
    <property type="component" value="Unassembled WGS sequence"/>
</dbReference>